<reference evidence="5" key="1">
    <citation type="submission" date="2021-01" db="EMBL/GenBank/DDBJ databases">
        <title>Adiantum capillus-veneris genome.</title>
        <authorList>
            <person name="Fang Y."/>
            <person name="Liao Q."/>
        </authorList>
    </citation>
    <scope>NUCLEOTIDE SEQUENCE</scope>
    <source>
        <strain evidence="5">H3</strain>
        <tissue evidence="5">Leaf</tissue>
    </source>
</reference>
<dbReference type="InterPro" id="IPR044278">
    <property type="entry name" value="BHLH95-like"/>
</dbReference>
<evidence type="ECO:0000313" key="5">
    <source>
        <dbReference type="EMBL" id="KAI5074456.1"/>
    </source>
</evidence>
<dbReference type="InterPro" id="IPR011598">
    <property type="entry name" value="bHLH_dom"/>
</dbReference>
<keyword evidence="2" id="KW-0804">Transcription</keyword>
<name>A0A9D4ZIQ9_ADICA</name>
<dbReference type="PANTHER" id="PTHR46772">
    <property type="entry name" value="BHLH DOMAIN-CONTAINING PROTEIN"/>
    <property type="match status" value="1"/>
</dbReference>
<dbReference type="SUPFAM" id="SSF47459">
    <property type="entry name" value="HLH, helix-loop-helix DNA-binding domain"/>
    <property type="match status" value="1"/>
</dbReference>
<feature type="region of interest" description="Disordered" evidence="3">
    <location>
        <begin position="152"/>
        <end position="245"/>
    </location>
</feature>
<dbReference type="PROSITE" id="PS50888">
    <property type="entry name" value="BHLH"/>
    <property type="match status" value="1"/>
</dbReference>
<keyword evidence="6" id="KW-1185">Reference proteome</keyword>
<dbReference type="Pfam" id="PF00010">
    <property type="entry name" value="HLH"/>
    <property type="match status" value="1"/>
</dbReference>
<dbReference type="GO" id="GO:0046983">
    <property type="term" value="F:protein dimerization activity"/>
    <property type="evidence" value="ECO:0007669"/>
    <property type="project" value="InterPro"/>
</dbReference>
<dbReference type="AlphaFoldDB" id="A0A9D4ZIQ9"/>
<dbReference type="Gene3D" id="4.10.280.10">
    <property type="entry name" value="Helix-loop-helix DNA-binding domain"/>
    <property type="match status" value="1"/>
</dbReference>
<dbReference type="SMART" id="SM00353">
    <property type="entry name" value="HLH"/>
    <property type="match status" value="1"/>
</dbReference>
<dbReference type="PANTHER" id="PTHR46772:SF3">
    <property type="entry name" value="BHLH DOMAIN-CONTAINING PROTEIN"/>
    <property type="match status" value="1"/>
</dbReference>
<proteinExistence type="predicted"/>
<sequence length="505" mass="55650">MGQLRDWWPSEDALVKRSSAVPPNITLTHSSPPLQLLEAAAALNDDVGPACGAFNNQNYPYVPSSAPQVCPRPPIKLINSQDHKQELLRNLLNQRATDLPQQAQAISPSLSPQDNTLVNPRLPGSFAHLLQQVHSKPSPSSSQQDDMSLTLFRKGTSPTPFTTSIYHPSDESLKLERSSGGSGAHELQQRLTNSKDSSPSEKARRPNLIGKEALTSENSHNLRGSLYKDGMEKSCSSHSVEKHPEKMRNLHEVQEHPINKDSLSRREIHIYSERQRRKGMTHLYTTLLSLLPGAKPKTDRCKVLTDAMDYIQILREQVEVLGSQKAELVASLTEQEGDHHNTDYTSGADGEAANSSTITGISDEAKDEILSSADVAVRFCGREAFITLNSCKSKGVWSGILQILHEQELDIFNVTLSSGNEMDHHCIHARVTSSWRLLLFYPSVGIYVGIDLRMQISLTSILSFIHNLHTEICLSAVCICLVVAEVGLIHNSDTSFSVCASYGVP</sequence>
<feature type="region of interest" description="Disordered" evidence="3">
    <location>
        <begin position="334"/>
        <end position="355"/>
    </location>
</feature>
<protein>
    <recommendedName>
        <fullName evidence="4">BHLH domain-containing protein</fullName>
    </recommendedName>
</protein>
<evidence type="ECO:0000256" key="3">
    <source>
        <dbReference type="SAM" id="MobiDB-lite"/>
    </source>
</evidence>
<keyword evidence="1" id="KW-0805">Transcription regulation</keyword>
<accession>A0A9D4ZIQ9</accession>
<comment type="caution">
    <text evidence="5">The sequence shown here is derived from an EMBL/GenBank/DDBJ whole genome shotgun (WGS) entry which is preliminary data.</text>
</comment>
<evidence type="ECO:0000256" key="1">
    <source>
        <dbReference type="ARBA" id="ARBA00023015"/>
    </source>
</evidence>
<dbReference type="InterPro" id="IPR036638">
    <property type="entry name" value="HLH_DNA-bd_sf"/>
</dbReference>
<dbReference type="EMBL" id="JABFUD020000010">
    <property type="protein sequence ID" value="KAI5074456.1"/>
    <property type="molecule type" value="Genomic_DNA"/>
</dbReference>
<evidence type="ECO:0000313" key="6">
    <source>
        <dbReference type="Proteomes" id="UP000886520"/>
    </source>
</evidence>
<feature type="compositionally biased region" description="Basic and acidic residues" evidence="3">
    <location>
        <begin position="168"/>
        <end position="177"/>
    </location>
</feature>
<dbReference type="GO" id="GO:0003700">
    <property type="term" value="F:DNA-binding transcription factor activity"/>
    <property type="evidence" value="ECO:0007669"/>
    <property type="project" value="InterPro"/>
</dbReference>
<dbReference type="InterPro" id="IPR045239">
    <property type="entry name" value="bHLH95_bHLH"/>
</dbReference>
<gene>
    <name evidence="5" type="ORF">GOP47_0010417</name>
</gene>
<feature type="domain" description="BHLH" evidence="4">
    <location>
        <begin position="264"/>
        <end position="314"/>
    </location>
</feature>
<organism evidence="5 6">
    <name type="scientific">Adiantum capillus-veneris</name>
    <name type="common">Maidenhair fern</name>
    <dbReference type="NCBI Taxonomy" id="13818"/>
    <lineage>
        <taxon>Eukaryota</taxon>
        <taxon>Viridiplantae</taxon>
        <taxon>Streptophyta</taxon>
        <taxon>Embryophyta</taxon>
        <taxon>Tracheophyta</taxon>
        <taxon>Polypodiopsida</taxon>
        <taxon>Polypodiidae</taxon>
        <taxon>Polypodiales</taxon>
        <taxon>Pteridineae</taxon>
        <taxon>Pteridaceae</taxon>
        <taxon>Vittarioideae</taxon>
        <taxon>Adiantum</taxon>
    </lineage>
</organism>
<feature type="compositionally biased region" description="Polar residues" evidence="3">
    <location>
        <begin position="156"/>
        <end position="166"/>
    </location>
</feature>
<evidence type="ECO:0000259" key="4">
    <source>
        <dbReference type="PROSITE" id="PS50888"/>
    </source>
</evidence>
<evidence type="ECO:0000256" key="2">
    <source>
        <dbReference type="ARBA" id="ARBA00023163"/>
    </source>
</evidence>
<dbReference type="OrthoDB" id="6106870at2759"/>
<dbReference type="CDD" id="cd11393">
    <property type="entry name" value="bHLH_AtbHLH_like"/>
    <property type="match status" value="1"/>
</dbReference>
<dbReference type="Proteomes" id="UP000886520">
    <property type="component" value="Chromosome 10"/>
</dbReference>